<reference evidence="1 2" key="1">
    <citation type="journal article" date="2021" name="J. Hered.">
        <title>A chromosome-level genome assembly of the parasitoid wasp, Cotesia glomerata (Hymenoptera: Braconidae).</title>
        <authorList>
            <person name="Pinto B.J."/>
            <person name="Weis J.J."/>
            <person name="Gamble T."/>
            <person name="Ode P.J."/>
            <person name="Paul R."/>
            <person name="Zaspel J.M."/>
        </authorList>
    </citation>
    <scope>NUCLEOTIDE SEQUENCE [LARGE SCALE GENOMIC DNA]</scope>
    <source>
        <strain evidence="1">CgM1</strain>
    </source>
</reference>
<comment type="caution">
    <text evidence="1">The sequence shown here is derived from an EMBL/GenBank/DDBJ whole genome shotgun (WGS) entry which is preliminary data.</text>
</comment>
<accession>A0AAV7HSA7</accession>
<keyword evidence="2" id="KW-1185">Reference proteome</keyword>
<dbReference type="AlphaFoldDB" id="A0AAV7HSA7"/>
<dbReference type="Proteomes" id="UP000826195">
    <property type="component" value="Unassembled WGS sequence"/>
</dbReference>
<gene>
    <name evidence="1" type="ORF">KQX54_016983</name>
</gene>
<name>A0AAV7HSA7_COTGL</name>
<evidence type="ECO:0000313" key="1">
    <source>
        <dbReference type="EMBL" id="KAH0547078.1"/>
    </source>
</evidence>
<dbReference type="EMBL" id="JAHXZJ010002237">
    <property type="protein sequence ID" value="KAH0547078.1"/>
    <property type="molecule type" value="Genomic_DNA"/>
</dbReference>
<protein>
    <submittedName>
        <fullName evidence="1">Uncharacterized protein</fullName>
    </submittedName>
</protein>
<evidence type="ECO:0000313" key="2">
    <source>
        <dbReference type="Proteomes" id="UP000826195"/>
    </source>
</evidence>
<proteinExistence type="predicted"/>
<sequence length="82" mass="8516">MLAKICSVAEAAHEPRDSYRVVAGTSTGGASAQGGEGTLQVVGGGGFLNVKKCWRTVAALADRNAVSWRGVWRERRGDPGGT</sequence>
<organism evidence="1 2">
    <name type="scientific">Cotesia glomerata</name>
    <name type="common">Lepidopteran parasitic wasp</name>
    <name type="synonym">Apanteles glomeratus</name>
    <dbReference type="NCBI Taxonomy" id="32391"/>
    <lineage>
        <taxon>Eukaryota</taxon>
        <taxon>Metazoa</taxon>
        <taxon>Ecdysozoa</taxon>
        <taxon>Arthropoda</taxon>
        <taxon>Hexapoda</taxon>
        <taxon>Insecta</taxon>
        <taxon>Pterygota</taxon>
        <taxon>Neoptera</taxon>
        <taxon>Endopterygota</taxon>
        <taxon>Hymenoptera</taxon>
        <taxon>Apocrita</taxon>
        <taxon>Ichneumonoidea</taxon>
        <taxon>Braconidae</taxon>
        <taxon>Microgastrinae</taxon>
        <taxon>Cotesia</taxon>
    </lineage>
</organism>